<dbReference type="AlphaFoldDB" id="A0A0S4L7Y1"/>
<dbReference type="EMBL" id="CZPZ01000006">
    <property type="protein sequence ID" value="CUS33825.1"/>
    <property type="molecule type" value="Genomic_DNA"/>
</dbReference>
<dbReference type="Proteomes" id="UP000198736">
    <property type="component" value="Unassembled WGS sequence"/>
</dbReference>
<name>A0A0S4L7Y1_9BACT</name>
<accession>A0A0S4L7Y1</accession>
<evidence type="ECO:0000313" key="2">
    <source>
        <dbReference type="Proteomes" id="UP000198736"/>
    </source>
</evidence>
<keyword evidence="2" id="KW-1185">Reference proteome</keyword>
<reference evidence="2" key="1">
    <citation type="submission" date="2015-10" db="EMBL/GenBank/DDBJ databases">
        <authorList>
            <person name="Luecker S."/>
            <person name="Luecker S."/>
        </authorList>
    </citation>
    <scope>NUCLEOTIDE SEQUENCE [LARGE SCALE GENOMIC DNA]</scope>
</reference>
<protein>
    <submittedName>
        <fullName evidence="1">Uncharacterized protein</fullName>
    </submittedName>
</protein>
<sequence>MLPVVYVVRSPLNALSQALLSENTSDVILSLEDPLLPGRVLRAANNTQLTEGDRLPYEQVLKILLASKRVITL</sequence>
<proteinExistence type="predicted"/>
<organism evidence="1 2">
    <name type="scientific">Candidatus Nitrospira nitrificans</name>
    <dbReference type="NCBI Taxonomy" id="1742973"/>
    <lineage>
        <taxon>Bacteria</taxon>
        <taxon>Pseudomonadati</taxon>
        <taxon>Nitrospirota</taxon>
        <taxon>Nitrospiria</taxon>
        <taxon>Nitrospirales</taxon>
        <taxon>Nitrospiraceae</taxon>
        <taxon>Nitrospira</taxon>
    </lineage>
</organism>
<gene>
    <name evidence="1" type="ORF">COMA2_140097</name>
</gene>
<evidence type="ECO:0000313" key="1">
    <source>
        <dbReference type="EMBL" id="CUS33825.1"/>
    </source>
</evidence>